<dbReference type="InterPro" id="IPR023365">
    <property type="entry name" value="Sortase_dom-sf"/>
</dbReference>
<dbReference type="KEGG" id="mfv:Mfer_0746"/>
<dbReference type="Proteomes" id="UP000002315">
    <property type="component" value="Chromosome"/>
</dbReference>
<evidence type="ECO:0000313" key="3">
    <source>
        <dbReference type="EMBL" id="ADP77545.1"/>
    </source>
</evidence>
<keyword evidence="2" id="KW-0472">Membrane</keyword>
<dbReference type="EMBL" id="CP002278">
    <property type="protein sequence ID" value="ADP77545.1"/>
    <property type="molecule type" value="Genomic_DNA"/>
</dbReference>
<dbReference type="STRING" id="523846.Mfer_0746"/>
<evidence type="ECO:0000256" key="1">
    <source>
        <dbReference type="ARBA" id="ARBA00022801"/>
    </source>
</evidence>
<keyword evidence="4" id="KW-1185">Reference proteome</keyword>
<accession>E3GZ13</accession>
<evidence type="ECO:0000313" key="4">
    <source>
        <dbReference type="Proteomes" id="UP000002315"/>
    </source>
</evidence>
<proteinExistence type="predicted"/>
<dbReference type="CDD" id="cd05830">
    <property type="entry name" value="Sortase_E"/>
    <property type="match status" value="1"/>
</dbReference>
<dbReference type="InterPro" id="IPR042003">
    <property type="entry name" value="Sortase_E"/>
</dbReference>
<dbReference type="Pfam" id="PF04203">
    <property type="entry name" value="Sortase"/>
    <property type="match status" value="1"/>
</dbReference>
<dbReference type="InterPro" id="IPR005754">
    <property type="entry name" value="Sortase"/>
</dbReference>
<dbReference type="SUPFAM" id="SSF63817">
    <property type="entry name" value="Sortase"/>
    <property type="match status" value="1"/>
</dbReference>
<protein>
    <submittedName>
        <fullName evidence="3">Peptidase C60 sortase A and B</fullName>
    </submittedName>
</protein>
<dbReference type="HOGENOM" id="CLU_1352136_0_0_2"/>
<feature type="transmembrane region" description="Helical" evidence="2">
    <location>
        <begin position="6"/>
        <end position="27"/>
    </location>
</feature>
<reference evidence="3 4" key="1">
    <citation type="journal article" date="2010" name="Stand. Genomic Sci.">
        <title>Complete genome sequence of Methanothermus fervidus type strain (V24S).</title>
        <authorList>
            <person name="Anderson I."/>
            <person name="Djao O.D."/>
            <person name="Misra M."/>
            <person name="Chertkov O."/>
            <person name="Nolan M."/>
            <person name="Lucas S."/>
            <person name="Lapidus A."/>
            <person name="Del Rio T.G."/>
            <person name="Tice H."/>
            <person name="Cheng J.F."/>
            <person name="Tapia R."/>
            <person name="Han C."/>
            <person name="Goodwin L."/>
            <person name="Pitluck S."/>
            <person name="Liolios K."/>
            <person name="Ivanova N."/>
            <person name="Mavromatis K."/>
            <person name="Mikhailova N."/>
            <person name="Pati A."/>
            <person name="Brambilla E."/>
            <person name="Chen A."/>
            <person name="Palaniappan K."/>
            <person name="Land M."/>
            <person name="Hauser L."/>
            <person name="Chang Y.J."/>
            <person name="Jeffries C.D."/>
            <person name="Sikorski J."/>
            <person name="Spring S."/>
            <person name="Rohde M."/>
            <person name="Eichinger K."/>
            <person name="Huber H."/>
            <person name="Wirth R."/>
            <person name="Goker M."/>
            <person name="Detter J.C."/>
            <person name="Woyke T."/>
            <person name="Bristow J."/>
            <person name="Eisen J.A."/>
            <person name="Markowitz V."/>
            <person name="Hugenholtz P."/>
            <person name="Klenk H.P."/>
            <person name="Kyrpides N.C."/>
        </authorList>
    </citation>
    <scope>NUCLEOTIDE SEQUENCE [LARGE SCALE GENOMIC DNA]</scope>
    <source>
        <strain evidence="4">ATCC 43054 / DSM 2088 / JCM 10308 / V24 S</strain>
    </source>
</reference>
<keyword evidence="2" id="KW-0812">Transmembrane</keyword>
<keyword evidence="2" id="KW-1133">Transmembrane helix</keyword>
<dbReference type="GO" id="GO:0016787">
    <property type="term" value="F:hydrolase activity"/>
    <property type="evidence" value="ECO:0007669"/>
    <property type="project" value="UniProtKB-KW"/>
</dbReference>
<dbReference type="AlphaFoldDB" id="E3GZ13"/>
<keyword evidence="1" id="KW-0378">Hydrolase</keyword>
<name>E3GZ13_METFV</name>
<sequence length="192" mass="22173">MNYRVYAFLILFISFIFASFIFLKAYLNHQKIIKYKEIVKEHGNQRLSSPSIYAVPQRNVIGRLVIPKIGLDCLIKETSVNDYNTVYHYPESAGLGENGECALLGHRTLFSGPFKRIGELSPGDEVIVYDYTRSRKYIYVVVSNGEDIRWDYKNNPIRFEHGGEPRLLLITCYPPGRKDAAWITHCILIKSY</sequence>
<dbReference type="Gene3D" id="2.40.260.10">
    <property type="entry name" value="Sortase"/>
    <property type="match status" value="1"/>
</dbReference>
<organism evidence="3 4">
    <name type="scientific">Methanothermus fervidus (strain ATCC 43054 / DSM 2088 / JCM 10308 / V24 S)</name>
    <dbReference type="NCBI Taxonomy" id="523846"/>
    <lineage>
        <taxon>Archaea</taxon>
        <taxon>Methanobacteriati</taxon>
        <taxon>Methanobacteriota</taxon>
        <taxon>Methanomada group</taxon>
        <taxon>Methanobacteria</taxon>
        <taxon>Methanobacteriales</taxon>
        <taxon>Methanothermaceae</taxon>
        <taxon>Methanothermus</taxon>
    </lineage>
</organism>
<dbReference type="OrthoDB" id="80723at2157"/>
<evidence type="ECO:0000256" key="2">
    <source>
        <dbReference type="SAM" id="Phobius"/>
    </source>
</evidence>
<gene>
    <name evidence="3" type="ordered locus">Mfer_0746</name>
</gene>